<dbReference type="SUPFAM" id="SSF161098">
    <property type="entry name" value="MetI-like"/>
    <property type="match status" value="1"/>
</dbReference>
<name>A0A2M9BA68_9BACT</name>
<dbReference type="Gene3D" id="1.10.3720.10">
    <property type="entry name" value="MetI-like"/>
    <property type="match status" value="1"/>
</dbReference>
<evidence type="ECO:0000256" key="2">
    <source>
        <dbReference type="ARBA" id="ARBA00022448"/>
    </source>
</evidence>
<reference evidence="9 10" key="1">
    <citation type="submission" date="2017-11" db="EMBL/GenBank/DDBJ databases">
        <title>Genomic Encyclopedia of Archaeal and Bacterial Type Strains, Phase II (KMG-II): From Individual Species to Whole Genera.</title>
        <authorList>
            <person name="Goeker M."/>
        </authorList>
    </citation>
    <scope>NUCLEOTIDE SEQUENCE [LARGE SCALE GENOMIC DNA]</scope>
    <source>
        <strain evidence="9 10">DSM 11115</strain>
    </source>
</reference>
<keyword evidence="3" id="KW-1003">Cell membrane</keyword>
<proteinExistence type="inferred from homology"/>
<evidence type="ECO:0000256" key="3">
    <source>
        <dbReference type="ARBA" id="ARBA00022475"/>
    </source>
</evidence>
<keyword evidence="6 7" id="KW-0472">Membrane</keyword>
<dbReference type="InterPro" id="IPR035906">
    <property type="entry name" value="MetI-like_sf"/>
</dbReference>
<evidence type="ECO:0000256" key="5">
    <source>
        <dbReference type="ARBA" id="ARBA00022989"/>
    </source>
</evidence>
<evidence type="ECO:0000259" key="8">
    <source>
        <dbReference type="PROSITE" id="PS50928"/>
    </source>
</evidence>
<feature type="domain" description="ABC transmembrane type-1" evidence="8">
    <location>
        <begin position="128"/>
        <end position="340"/>
    </location>
</feature>
<feature type="transmembrane region" description="Helical" evidence="7">
    <location>
        <begin position="283"/>
        <end position="303"/>
    </location>
</feature>
<evidence type="ECO:0000256" key="7">
    <source>
        <dbReference type="RuleBase" id="RU363032"/>
    </source>
</evidence>
<dbReference type="AlphaFoldDB" id="A0A2M9BA68"/>
<feature type="transmembrane region" description="Helical" evidence="7">
    <location>
        <begin position="162"/>
        <end position="187"/>
    </location>
</feature>
<dbReference type="InterPro" id="IPR000515">
    <property type="entry name" value="MetI-like"/>
</dbReference>
<keyword evidence="2 7" id="KW-0813">Transport</keyword>
<keyword evidence="5 7" id="KW-1133">Transmembrane helix</keyword>
<dbReference type="CDD" id="cd06261">
    <property type="entry name" value="TM_PBP2"/>
    <property type="match status" value="1"/>
</dbReference>
<evidence type="ECO:0000313" key="10">
    <source>
        <dbReference type="Proteomes" id="UP000228535"/>
    </source>
</evidence>
<keyword evidence="10" id="KW-1185">Reference proteome</keyword>
<comment type="caution">
    <text evidence="9">The sequence shown here is derived from an EMBL/GenBank/DDBJ whole genome shotgun (WGS) entry which is preliminary data.</text>
</comment>
<dbReference type="GO" id="GO:0005886">
    <property type="term" value="C:plasma membrane"/>
    <property type="evidence" value="ECO:0007669"/>
    <property type="project" value="UniProtKB-SubCell"/>
</dbReference>
<organism evidence="9 10">
    <name type="scientific">Hymenobacter chitinivorans DSM 11115</name>
    <dbReference type="NCBI Taxonomy" id="1121954"/>
    <lineage>
        <taxon>Bacteria</taxon>
        <taxon>Pseudomonadati</taxon>
        <taxon>Bacteroidota</taxon>
        <taxon>Cytophagia</taxon>
        <taxon>Cytophagales</taxon>
        <taxon>Hymenobacteraceae</taxon>
        <taxon>Hymenobacter</taxon>
    </lineage>
</organism>
<keyword evidence="4 7" id="KW-0812">Transmembrane</keyword>
<dbReference type="PANTHER" id="PTHR43163:SF6">
    <property type="entry name" value="DIPEPTIDE TRANSPORT SYSTEM PERMEASE PROTEIN DPPB-RELATED"/>
    <property type="match status" value="1"/>
</dbReference>
<dbReference type="GO" id="GO:0055085">
    <property type="term" value="P:transmembrane transport"/>
    <property type="evidence" value="ECO:0007669"/>
    <property type="project" value="InterPro"/>
</dbReference>
<dbReference type="PROSITE" id="PS50928">
    <property type="entry name" value="ABC_TM1"/>
    <property type="match status" value="1"/>
</dbReference>
<feature type="transmembrane region" description="Helical" evidence="7">
    <location>
        <begin position="323"/>
        <end position="347"/>
    </location>
</feature>
<evidence type="ECO:0000256" key="1">
    <source>
        <dbReference type="ARBA" id="ARBA00004651"/>
    </source>
</evidence>
<evidence type="ECO:0000256" key="4">
    <source>
        <dbReference type="ARBA" id="ARBA00022692"/>
    </source>
</evidence>
<dbReference type="Pfam" id="PF00528">
    <property type="entry name" value="BPD_transp_1"/>
    <property type="match status" value="1"/>
</dbReference>
<evidence type="ECO:0000313" key="9">
    <source>
        <dbReference type="EMBL" id="PJJ54834.1"/>
    </source>
</evidence>
<feature type="transmembrane region" description="Helical" evidence="7">
    <location>
        <begin position="210"/>
        <end position="238"/>
    </location>
</feature>
<comment type="subcellular location">
    <subcellularLocation>
        <location evidence="1 7">Cell membrane</location>
        <topology evidence="1 7">Multi-pass membrane protein</topology>
    </subcellularLocation>
</comment>
<accession>A0A2M9BA68</accession>
<dbReference type="PANTHER" id="PTHR43163">
    <property type="entry name" value="DIPEPTIDE TRANSPORT SYSTEM PERMEASE PROTEIN DPPB-RELATED"/>
    <property type="match status" value="1"/>
</dbReference>
<protein>
    <submittedName>
        <fullName evidence="9">Peptide/nickel transport system permease protein</fullName>
    </submittedName>
</protein>
<gene>
    <name evidence="9" type="ORF">CLV45_3180</name>
</gene>
<sequence length="355" mass="39251">MGRFLFSRLLRTLPAAWGILSIIFLLSRLLASNQLRLAELQTSSITGHVATAAQLRAAEFRLQQRLGLDLPLFYLTPTLAPQRGWGLRWQWNGWHNQYHVWLRGLAQGDLGQSFRDDQPVANLLSQALVSTLTLTTGAFVLTLAAAYGVALGLSRYRRWRTLVLAGLHLLQGLPVFVVAVLLLLFLANPDVLMLFPAYGLARPDFPPQPWAYQLLATGYHLILPWLSLVLVSFPALAVQLDTALQHELWQQYIVTARAKGLASRYVVNRHALRNALLPTIAQVADLLPALVAGAVVVELIFALPGMGRTMAEAAAARDFPVLLGAVLLVALVRLLGQILADWLYYLADPRIRLEA</sequence>
<dbReference type="Proteomes" id="UP000228535">
    <property type="component" value="Unassembled WGS sequence"/>
</dbReference>
<evidence type="ECO:0000256" key="6">
    <source>
        <dbReference type="ARBA" id="ARBA00023136"/>
    </source>
</evidence>
<feature type="transmembrane region" description="Helical" evidence="7">
    <location>
        <begin position="127"/>
        <end position="150"/>
    </location>
</feature>
<feature type="transmembrane region" description="Helical" evidence="7">
    <location>
        <begin position="12"/>
        <end position="31"/>
    </location>
</feature>
<dbReference type="EMBL" id="PGFA01000002">
    <property type="protein sequence ID" value="PJJ54834.1"/>
    <property type="molecule type" value="Genomic_DNA"/>
</dbReference>
<comment type="similarity">
    <text evidence="7">Belongs to the binding-protein-dependent transport system permease family.</text>
</comment>